<feature type="transmembrane region" description="Helical" evidence="6">
    <location>
        <begin position="45"/>
        <end position="66"/>
    </location>
</feature>
<dbReference type="AlphaFoldDB" id="B7VHV5"/>
<dbReference type="STRING" id="575788.VS_2150"/>
<dbReference type="InterPro" id="IPR002797">
    <property type="entry name" value="Polysacc_synth"/>
</dbReference>
<feature type="transmembrane region" description="Helical" evidence="6">
    <location>
        <begin position="116"/>
        <end position="136"/>
    </location>
</feature>
<evidence type="ECO:0000256" key="1">
    <source>
        <dbReference type="ARBA" id="ARBA00004651"/>
    </source>
</evidence>
<feature type="transmembrane region" description="Helical" evidence="6">
    <location>
        <begin position="247"/>
        <end position="270"/>
    </location>
</feature>
<sequence>MSAMGSLKQSAYYAIGIVMMKGISLVMIPYITHKMTLAEYGSLEAIVLLADIGTILFSFGIVEAMYRYVGVAEGEEKRKLVSNCFTLSVLVCVLGGALIALSMPLLLLMLPVEFQPYQILLLLIPTMLDGAISIPLTLMRMNAMAKRFCMLNVMKASVQAAMTFALLEAGYGIDGVLISAAVSSVLLMLCLLRYQWQEMGSFGSLKYSAKILKFGLPTLVGGASIYMITGLDRWVMASFVGVEELAIYAVSGKFALLLGLLLQPYALWWFPNRVAMLQQSGGKKVCADKALVGVNLAIVLGCLMILTVPGFITLILPSSYQYAGTIVVALLAIGVIKNAGDYLNLGCFSGDSSQSQMWIQGGCAILAAIGYFVVTPIYGVWGVVVVLCGTYAVRLSLLYIVSQKMEYLPYDHRKWMAAVSIAILAITSDRLLGWALVDVHDFVLGSFVAIVTLVVFVRYSVIPVPQALLDKLTLGKHSHVS</sequence>
<evidence type="ECO:0000313" key="8">
    <source>
        <dbReference type="Proteomes" id="UP000009100"/>
    </source>
</evidence>
<dbReference type="PANTHER" id="PTHR30250:SF11">
    <property type="entry name" value="O-ANTIGEN TRANSPORTER-RELATED"/>
    <property type="match status" value="1"/>
</dbReference>
<keyword evidence="4 6" id="KW-1133">Transmembrane helix</keyword>
<evidence type="ECO:0000313" key="7">
    <source>
        <dbReference type="EMBL" id="CAV19325.1"/>
    </source>
</evidence>
<feature type="transmembrane region" description="Helical" evidence="6">
    <location>
        <begin position="380"/>
        <end position="402"/>
    </location>
</feature>
<dbReference type="InterPro" id="IPR050833">
    <property type="entry name" value="Poly_Biosynth_Transport"/>
</dbReference>
<name>B7VHV5_VIBA3</name>
<dbReference type="GO" id="GO:0005886">
    <property type="term" value="C:plasma membrane"/>
    <property type="evidence" value="ECO:0007669"/>
    <property type="project" value="UniProtKB-SubCell"/>
</dbReference>
<gene>
    <name evidence="7" type="ordered locus">VS_2150</name>
</gene>
<feature type="transmembrane region" description="Helical" evidence="6">
    <location>
        <begin position="318"/>
        <end position="336"/>
    </location>
</feature>
<dbReference type="Proteomes" id="UP000009100">
    <property type="component" value="Chromosome 1"/>
</dbReference>
<protein>
    <submittedName>
        <fullName evidence="7">Lipopolysaccharide biosynthesis protein</fullName>
    </submittedName>
</protein>
<feature type="transmembrane region" description="Helical" evidence="6">
    <location>
        <begin position="87"/>
        <end position="110"/>
    </location>
</feature>
<feature type="transmembrane region" description="Helical" evidence="6">
    <location>
        <begin position="442"/>
        <end position="461"/>
    </location>
</feature>
<evidence type="ECO:0000256" key="2">
    <source>
        <dbReference type="ARBA" id="ARBA00022475"/>
    </source>
</evidence>
<comment type="subcellular location">
    <subcellularLocation>
        <location evidence="1">Cell membrane</location>
        <topology evidence="1">Multi-pass membrane protein</topology>
    </subcellularLocation>
</comment>
<evidence type="ECO:0000256" key="6">
    <source>
        <dbReference type="SAM" id="Phobius"/>
    </source>
</evidence>
<reference evidence="7 8" key="1">
    <citation type="submission" date="2009-02" db="EMBL/GenBank/DDBJ databases">
        <title>Vibrio splendidus str. LGP32 complete genome.</title>
        <authorList>
            <person name="Mazel D."/>
            <person name="Le Roux F."/>
        </authorList>
    </citation>
    <scope>NUCLEOTIDE SEQUENCE [LARGE SCALE GENOMIC DNA]</scope>
    <source>
        <strain evidence="7 8">LGP32</strain>
    </source>
</reference>
<keyword evidence="3 6" id="KW-0812">Transmembrane</keyword>
<feature type="transmembrane region" description="Helical" evidence="6">
    <location>
        <begin position="12"/>
        <end position="33"/>
    </location>
</feature>
<evidence type="ECO:0000256" key="4">
    <source>
        <dbReference type="ARBA" id="ARBA00022989"/>
    </source>
</evidence>
<dbReference type="eggNOG" id="COG2244">
    <property type="taxonomic scope" value="Bacteria"/>
</dbReference>
<dbReference type="KEGG" id="vsp:VS_2150"/>
<feature type="transmembrane region" description="Helical" evidence="6">
    <location>
        <begin position="357"/>
        <end position="374"/>
    </location>
</feature>
<dbReference type="EMBL" id="FM954972">
    <property type="protein sequence ID" value="CAV19325.1"/>
    <property type="molecule type" value="Genomic_DNA"/>
</dbReference>
<feature type="transmembrane region" description="Helical" evidence="6">
    <location>
        <begin position="148"/>
        <end position="167"/>
    </location>
</feature>
<accession>B7VHV5</accession>
<dbReference type="Pfam" id="PF01943">
    <property type="entry name" value="Polysacc_synt"/>
    <property type="match status" value="1"/>
</dbReference>
<organism evidence="7 8">
    <name type="scientific">Vibrio atlanticus (strain LGP32)</name>
    <name type="common">Vibrio splendidus (strain Mel32)</name>
    <dbReference type="NCBI Taxonomy" id="575788"/>
    <lineage>
        <taxon>Bacteria</taxon>
        <taxon>Pseudomonadati</taxon>
        <taxon>Pseudomonadota</taxon>
        <taxon>Gammaproteobacteria</taxon>
        <taxon>Vibrionales</taxon>
        <taxon>Vibrionaceae</taxon>
        <taxon>Vibrio</taxon>
    </lineage>
</organism>
<proteinExistence type="predicted"/>
<feature type="transmembrane region" description="Helical" evidence="6">
    <location>
        <begin position="290"/>
        <end position="312"/>
    </location>
</feature>
<dbReference type="PANTHER" id="PTHR30250">
    <property type="entry name" value="PST FAMILY PREDICTED COLANIC ACID TRANSPORTER"/>
    <property type="match status" value="1"/>
</dbReference>
<keyword evidence="5 6" id="KW-0472">Membrane</keyword>
<evidence type="ECO:0000256" key="5">
    <source>
        <dbReference type="ARBA" id="ARBA00023136"/>
    </source>
</evidence>
<dbReference type="HOGENOM" id="CLU_043133_0_0_6"/>
<feature type="transmembrane region" description="Helical" evidence="6">
    <location>
        <begin position="173"/>
        <end position="194"/>
    </location>
</feature>
<evidence type="ECO:0000256" key="3">
    <source>
        <dbReference type="ARBA" id="ARBA00022692"/>
    </source>
</evidence>
<feature type="transmembrane region" description="Helical" evidence="6">
    <location>
        <begin position="214"/>
        <end position="235"/>
    </location>
</feature>
<feature type="transmembrane region" description="Helical" evidence="6">
    <location>
        <begin position="414"/>
        <end position="436"/>
    </location>
</feature>
<keyword evidence="2" id="KW-1003">Cell membrane</keyword>